<dbReference type="Pfam" id="PF00005">
    <property type="entry name" value="ABC_tran"/>
    <property type="match status" value="1"/>
</dbReference>
<protein>
    <recommendedName>
        <fullName evidence="4">ABC transporter domain-containing protein</fullName>
    </recommendedName>
</protein>
<dbReference type="Proteomes" id="UP000228496">
    <property type="component" value="Unassembled WGS sequence"/>
</dbReference>
<name>A0A2J0QB18_9BACT</name>
<evidence type="ECO:0000256" key="2">
    <source>
        <dbReference type="ARBA" id="ARBA00022741"/>
    </source>
</evidence>
<dbReference type="InterPro" id="IPR003439">
    <property type="entry name" value="ABC_transporter-like_ATP-bd"/>
</dbReference>
<dbReference type="SMART" id="SM00382">
    <property type="entry name" value="AAA"/>
    <property type="match status" value="1"/>
</dbReference>
<dbReference type="InterPro" id="IPR027417">
    <property type="entry name" value="P-loop_NTPase"/>
</dbReference>
<dbReference type="CDD" id="cd03230">
    <property type="entry name" value="ABC_DR_subfamily_A"/>
    <property type="match status" value="1"/>
</dbReference>
<dbReference type="PANTHER" id="PTHR42939">
    <property type="entry name" value="ABC TRANSPORTER ATP-BINDING PROTEIN ALBC-RELATED"/>
    <property type="match status" value="1"/>
</dbReference>
<dbReference type="GO" id="GO:0005524">
    <property type="term" value="F:ATP binding"/>
    <property type="evidence" value="ECO:0007669"/>
    <property type="project" value="UniProtKB-KW"/>
</dbReference>
<dbReference type="EMBL" id="PCXQ01000004">
    <property type="protein sequence ID" value="PJE50989.1"/>
    <property type="molecule type" value="Genomic_DNA"/>
</dbReference>
<dbReference type="PROSITE" id="PS50893">
    <property type="entry name" value="ABC_TRANSPORTER_2"/>
    <property type="match status" value="1"/>
</dbReference>
<feature type="domain" description="ABC transporter" evidence="4">
    <location>
        <begin position="2"/>
        <end position="232"/>
    </location>
</feature>
<evidence type="ECO:0000313" key="5">
    <source>
        <dbReference type="EMBL" id="PJE50989.1"/>
    </source>
</evidence>
<reference evidence="5 6" key="1">
    <citation type="submission" date="2017-09" db="EMBL/GenBank/DDBJ databases">
        <title>Depth-based differentiation of microbial function through sediment-hosted aquifers and enrichment of novel symbionts in the deep terrestrial subsurface.</title>
        <authorList>
            <person name="Probst A.J."/>
            <person name="Ladd B."/>
            <person name="Jarett J.K."/>
            <person name="Geller-Mcgrath D.E."/>
            <person name="Sieber C.M."/>
            <person name="Emerson J.B."/>
            <person name="Anantharaman K."/>
            <person name="Thomas B.C."/>
            <person name="Malmstrom R."/>
            <person name="Stieglmeier M."/>
            <person name="Klingl A."/>
            <person name="Woyke T."/>
            <person name="Ryan C.M."/>
            <person name="Banfield J.F."/>
        </authorList>
    </citation>
    <scope>NUCLEOTIDE SEQUENCE [LARGE SCALE GENOMIC DNA]</scope>
    <source>
        <strain evidence="5">CG10_big_fil_rev_8_21_14_0_10_36_16</strain>
    </source>
</reference>
<dbReference type="Gene3D" id="3.40.50.300">
    <property type="entry name" value="P-loop containing nucleotide triphosphate hydrolases"/>
    <property type="match status" value="1"/>
</dbReference>
<keyword evidence="1" id="KW-0813">Transport</keyword>
<keyword evidence="2" id="KW-0547">Nucleotide-binding</keyword>
<evidence type="ECO:0000256" key="3">
    <source>
        <dbReference type="ARBA" id="ARBA00022840"/>
    </source>
</evidence>
<evidence type="ECO:0000313" key="6">
    <source>
        <dbReference type="Proteomes" id="UP000228496"/>
    </source>
</evidence>
<dbReference type="GO" id="GO:0016887">
    <property type="term" value="F:ATP hydrolysis activity"/>
    <property type="evidence" value="ECO:0007669"/>
    <property type="project" value="InterPro"/>
</dbReference>
<comment type="caution">
    <text evidence="5">The sequence shown here is derived from an EMBL/GenBank/DDBJ whole genome shotgun (WGS) entry which is preliminary data.</text>
</comment>
<dbReference type="AlphaFoldDB" id="A0A2J0QB18"/>
<keyword evidence="3" id="KW-0067">ATP-binding</keyword>
<dbReference type="InterPro" id="IPR003593">
    <property type="entry name" value="AAA+_ATPase"/>
</dbReference>
<dbReference type="PANTHER" id="PTHR42939:SF1">
    <property type="entry name" value="ABC TRANSPORTER ATP-BINDING PROTEIN ALBC-RELATED"/>
    <property type="match status" value="1"/>
</dbReference>
<dbReference type="SUPFAM" id="SSF52540">
    <property type="entry name" value="P-loop containing nucleoside triphosphate hydrolases"/>
    <property type="match status" value="1"/>
</dbReference>
<evidence type="ECO:0000259" key="4">
    <source>
        <dbReference type="PROSITE" id="PS50893"/>
    </source>
</evidence>
<gene>
    <name evidence="5" type="ORF">COV29_01775</name>
</gene>
<evidence type="ECO:0000256" key="1">
    <source>
        <dbReference type="ARBA" id="ARBA00022448"/>
    </source>
</evidence>
<dbReference type="InterPro" id="IPR051782">
    <property type="entry name" value="ABC_Transporter_VariousFunc"/>
</dbReference>
<sequence length="240" mass="26252">MLKVKNLTKKFGEKIAVGNIDFEIKEGEIFALIGPNGSGKTTITKCIAGLLRPDSGNILVGEHNIVAEPEEAKSLEGYIPDEPSVWPSITGEEFLYFIGTLYGVPEHEQEAKIPELLSIFNLEGIEGDYFENYSRGNKQKFTVLAALLHNPKLLLIDEPIVGLDPESAKIAQQKLKEYADKGGSVLVVTHTLTVAQNIASRIGVLKEGKLLEVGTMSELRSKAVLGEEATLEDVYSRLTK</sequence>
<organism evidence="5 6">
    <name type="scientific">Candidatus Yanofskybacteria bacterium CG10_big_fil_rev_8_21_14_0_10_36_16</name>
    <dbReference type="NCBI Taxonomy" id="1975096"/>
    <lineage>
        <taxon>Bacteria</taxon>
        <taxon>Candidatus Yanofskyibacteriota</taxon>
    </lineage>
</organism>
<accession>A0A2J0QB18</accession>
<proteinExistence type="predicted"/>